<keyword evidence="11" id="KW-1185">Reference proteome</keyword>
<evidence type="ECO:0000313" key="10">
    <source>
        <dbReference type="EMBL" id="QLH76855.1"/>
    </source>
</evidence>
<feature type="transmembrane region" description="Helical" evidence="8">
    <location>
        <begin position="224"/>
        <end position="244"/>
    </location>
</feature>
<dbReference type="GO" id="GO:0016763">
    <property type="term" value="F:pentosyltransferase activity"/>
    <property type="evidence" value="ECO:0007669"/>
    <property type="project" value="TreeGrafter"/>
</dbReference>
<dbReference type="RefSeq" id="WP_179910789.1">
    <property type="nucleotide sequence ID" value="NZ_CP058910.1"/>
</dbReference>
<evidence type="ECO:0000259" key="9">
    <source>
        <dbReference type="PROSITE" id="PS50252"/>
    </source>
</evidence>
<evidence type="ECO:0000256" key="7">
    <source>
        <dbReference type="ARBA" id="ARBA00023136"/>
    </source>
</evidence>
<dbReference type="KEGG" id="hrr:HZS55_05850"/>
<name>A0A7D5T5F9_9EURY</name>
<feature type="transmembrane region" description="Helical" evidence="8">
    <location>
        <begin position="148"/>
        <end position="166"/>
    </location>
</feature>
<dbReference type="PANTHER" id="PTHR33908:SF11">
    <property type="entry name" value="MEMBRANE PROTEIN"/>
    <property type="match status" value="1"/>
</dbReference>
<dbReference type="GeneID" id="56077367"/>
<evidence type="ECO:0000256" key="4">
    <source>
        <dbReference type="ARBA" id="ARBA00022679"/>
    </source>
</evidence>
<feature type="transmembrane region" description="Helical" evidence="8">
    <location>
        <begin position="178"/>
        <end position="204"/>
    </location>
</feature>
<accession>A0A7D5T5F9</accession>
<feature type="transmembrane region" description="Helical" evidence="8">
    <location>
        <begin position="344"/>
        <end position="362"/>
    </location>
</feature>
<feature type="transmembrane region" description="Helical" evidence="8">
    <location>
        <begin position="96"/>
        <end position="116"/>
    </location>
</feature>
<reference evidence="10 11" key="1">
    <citation type="submission" date="2020-07" db="EMBL/GenBank/DDBJ databases">
        <title>Halosimplex pelagicum sp. nov. and Halosimplex rubrum sp. nov., isolated from salted brown alga Laminaria, and emended description of the genus Halosimplex.</title>
        <authorList>
            <person name="Cui H."/>
        </authorList>
    </citation>
    <scope>NUCLEOTIDE SEQUENCE [LARGE SCALE GENOMIC DNA]</scope>
    <source>
        <strain evidence="10 11">R27</strain>
    </source>
</reference>
<dbReference type="EMBL" id="CP058910">
    <property type="protein sequence ID" value="QLH76855.1"/>
    <property type="molecule type" value="Genomic_DNA"/>
</dbReference>
<dbReference type="InterPro" id="IPR046360">
    <property type="entry name" value="T-box_DNA-bd"/>
</dbReference>
<comment type="subcellular location">
    <subcellularLocation>
        <location evidence="1">Cell membrane</location>
        <topology evidence="1">Multi-pass membrane protein</topology>
    </subcellularLocation>
</comment>
<dbReference type="GO" id="GO:0005886">
    <property type="term" value="C:plasma membrane"/>
    <property type="evidence" value="ECO:0007669"/>
    <property type="project" value="UniProtKB-SubCell"/>
</dbReference>
<dbReference type="InterPro" id="IPR050297">
    <property type="entry name" value="LipidA_mod_glycosyltrf_83"/>
</dbReference>
<keyword evidence="3" id="KW-0328">Glycosyltransferase</keyword>
<keyword evidence="7 8" id="KW-0472">Membrane</keyword>
<dbReference type="Proteomes" id="UP000509667">
    <property type="component" value="Chromosome"/>
</dbReference>
<dbReference type="AlphaFoldDB" id="A0A7D5T5F9"/>
<feature type="transmembrane region" description="Helical" evidence="8">
    <location>
        <begin position="123"/>
        <end position="142"/>
    </location>
</feature>
<keyword evidence="2" id="KW-1003">Cell membrane</keyword>
<proteinExistence type="predicted"/>
<evidence type="ECO:0000256" key="2">
    <source>
        <dbReference type="ARBA" id="ARBA00022475"/>
    </source>
</evidence>
<gene>
    <name evidence="10" type="ORF">HZS55_05850</name>
</gene>
<evidence type="ECO:0000256" key="8">
    <source>
        <dbReference type="SAM" id="Phobius"/>
    </source>
</evidence>
<dbReference type="Pfam" id="PF13231">
    <property type="entry name" value="PMT_2"/>
    <property type="match status" value="1"/>
</dbReference>
<dbReference type="InterPro" id="IPR038731">
    <property type="entry name" value="RgtA/B/C-like"/>
</dbReference>
<evidence type="ECO:0000313" key="11">
    <source>
        <dbReference type="Proteomes" id="UP000509667"/>
    </source>
</evidence>
<protein>
    <submittedName>
        <fullName evidence="10">Glycosyltransferase family 39 protein</fullName>
    </submittedName>
</protein>
<evidence type="ECO:0000256" key="3">
    <source>
        <dbReference type="ARBA" id="ARBA00022676"/>
    </source>
</evidence>
<keyword evidence="4 10" id="KW-0808">Transferase</keyword>
<sequence>MSIDDVVGRANAELLTHTGAAYGALFVIATAIRATYWQMSGDKIVPSSETFLSLCEPLPADFSGFFAILSDFGPYWTLFSGYWVPMCGVYKVAGGSVTAVVLWQIFLSAATCVLIFDLGRRYFTPLAGLIAGLFMAGMLDNFAWTTRLLSDVMFTFLITLSLWQLHRYRTHRSRANQFILAGILLWLALTKPQGLPVVVVWLTFDLLPRRYDLGYDIIPYRRVSALLAGVLMVPLLAITIPWGLEQGIKSWRDGLLVQFDPTFTYEYVPRAATGAVEFLLVNIDYMIIMAALKTILFYLPVVGRFSLLHNAINMVTLLPVTLFGFAGFVKLIRNRKHVARDLGVPVIVLTAIVAATFIDYSWGYRPPVIPSLALATGYLLTENRWLSTRS</sequence>
<dbReference type="GO" id="GO:0008610">
    <property type="term" value="P:lipid biosynthetic process"/>
    <property type="evidence" value="ECO:0007669"/>
    <property type="project" value="UniProtKB-ARBA"/>
</dbReference>
<organism evidence="10 11">
    <name type="scientific">Halosimplex rubrum</name>
    <dbReference type="NCBI Taxonomy" id="869889"/>
    <lineage>
        <taxon>Archaea</taxon>
        <taxon>Methanobacteriati</taxon>
        <taxon>Methanobacteriota</taxon>
        <taxon>Stenosarchaea group</taxon>
        <taxon>Halobacteria</taxon>
        <taxon>Halobacteriales</taxon>
        <taxon>Haloarculaceae</taxon>
        <taxon>Halosimplex</taxon>
    </lineage>
</organism>
<feature type="transmembrane region" description="Helical" evidence="8">
    <location>
        <begin position="278"/>
        <end position="299"/>
    </location>
</feature>
<keyword evidence="6 8" id="KW-1133">Transmembrane helix</keyword>
<evidence type="ECO:0000256" key="6">
    <source>
        <dbReference type="ARBA" id="ARBA00022989"/>
    </source>
</evidence>
<feature type="domain" description="T-box" evidence="9">
    <location>
        <begin position="102"/>
        <end position="182"/>
    </location>
</feature>
<keyword evidence="5 8" id="KW-0812">Transmembrane</keyword>
<dbReference type="GO" id="GO:0003700">
    <property type="term" value="F:DNA-binding transcription factor activity"/>
    <property type="evidence" value="ECO:0007669"/>
    <property type="project" value="InterPro"/>
</dbReference>
<evidence type="ECO:0000256" key="1">
    <source>
        <dbReference type="ARBA" id="ARBA00004651"/>
    </source>
</evidence>
<dbReference type="PANTHER" id="PTHR33908">
    <property type="entry name" value="MANNOSYLTRANSFERASE YKCB-RELATED"/>
    <property type="match status" value="1"/>
</dbReference>
<feature type="transmembrane region" description="Helical" evidence="8">
    <location>
        <begin position="20"/>
        <end position="37"/>
    </location>
</feature>
<feature type="transmembrane region" description="Helical" evidence="8">
    <location>
        <begin position="58"/>
        <end position="76"/>
    </location>
</feature>
<feature type="transmembrane region" description="Helical" evidence="8">
    <location>
        <begin position="311"/>
        <end position="332"/>
    </location>
</feature>
<evidence type="ECO:0000256" key="5">
    <source>
        <dbReference type="ARBA" id="ARBA00022692"/>
    </source>
</evidence>
<dbReference type="GO" id="GO:0045893">
    <property type="term" value="P:positive regulation of DNA-templated transcription"/>
    <property type="evidence" value="ECO:0007669"/>
    <property type="project" value="InterPro"/>
</dbReference>
<dbReference type="PROSITE" id="PS50252">
    <property type="entry name" value="TBOX_3"/>
    <property type="match status" value="1"/>
</dbReference>